<evidence type="ECO:0000256" key="2">
    <source>
        <dbReference type="ARBA" id="ARBA00009387"/>
    </source>
</evidence>
<dbReference type="Gene3D" id="1.10.530.10">
    <property type="match status" value="1"/>
</dbReference>
<dbReference type="CDD" id="cd00254">
    <property type="entry name" value="LT-like"/>
    <property type="match status" value="1"/>
</dbReference>
<feature type="chain" id="PRO_5006436071" description="Transglycosylase SLT domain-containing protein" evidence="3">
    <location>
        <begin position="19"/>
        <end position="234"/>
    </location>
</feature>
<keyword evidence="6" id="KW-1185">Reference proteome</keyword>
<gene>
    <name evidence="5" type="ORF">AOQ71_02845</name>
</gene>
<dbReference type="Pfam" id="PF01464">
    <property type="entry name" value="SLT"/>
    <property type="match status" value="1"/>
</dbReference>
<evidence type="ECO:0000313" key="6">
    <source>
        <dbReference type="Proteomes" id="UP000051936"/>
    </source>
</evidence>
<dbReference type="PANTHER" id="PTHR37423:SF2">
    <property type="entry name" value="MEMBRANE-BOUND LYTIC MUREIN TRANSGLYCOSYLASE C"/>
    <property type="match status" value="1"/>
</dbReference>
<evidence type="ECO:0000256" key="3">
    <source>
        <dbReference type="SAM" id="SignalP"/>
    </source>
</evidence>
<dbReference type="SUPFAM" id="SSF53955">
    <property type="entry name" value="Lysozyme-like"/>
    <property type="match status" value="1"/>
</dbReference>
<evidence type="ECO:0000313" key="5">
    <source>
        <dbReference type="EMBL" id="KRQ17323.1"/>
    </source>
</evidence>
<name>A0A0R3E5D0_9BRAD</name>
<dbReference type="EMBL" id="LJYG01000016">
    <property type="protein sequence ID" value="KRQ17323.1"/>
    <property type="molecule type" value="Genomic_DNA"/>
</dbReference>
<dbReference type="AlphaFoldDB" id="A0A0R3E5D0"/>
<evidence type="ECO:0000259" key="4">
    <source>
        <dbReference type="Pfam" id="PF01464"/>
    </source>
</evidence>
<comment type="caution">
    <text evidence="5">The sequence shown here is derived from an EMBL/GenBank/DDBJ whole genome shotgun (WGS) entry which is preliminary data.</text>
</comment>
<dbReference type="PANTHER" id="PTHR37423">
    <property type="entry name" value="SOLUBLE LYTIC MUREIN TRANSGLYCOSYLASE-RELATED"/>
    <property type="match status" value="1"/>
</dbReference>
<sequence>MILLVGLLVIGGPTAAVAAQAASSQRQQVSERYATHVAEAAQRFGIPVDWIRAVMRIESGGDRRAVSPKGALGLMQLMPKTWTEMRVRYGLGHDPFDPHDNIFAGAAFLRELHDRYGSPGFLAAYNAGPGRYEDYRDRHRPLPTETVAYVAAIVPFVDVESTPGPLLVAASSRPSWTRAPLFFTRADGLSSTTRAASDRPTTDKPAAVPVHDLSAIAPQSNGLFVALSTTGGSR</sequence>
<keyword evidence="3" id="KW-0732">Signal</keyword>
<accession>A0A0R3E5D0</accession>
<evidence type="ECO:0000256" key="1">
    <source>
        <dbReference type="ARBA" id="ARBA00007734"/>
    </source>
</evidence>
<reference evidence="5 6" key="1">
    <citation type="submission" date="2015-09" db="EMBL/GenBank/DDBJ databases">
        <title>Draft Genome Sequence of Bradyrhizobium manausense Strain BR 3351T, a Novel Symbiotic Nitrogen-Fixing Alphaproteobacterium Isolated from Brazilian Amazon Rain Forest.</title>
        <authorList>
            <person name="De Araujo J.L."/>
            <person name="Zilli J.E."/>
        </authorList>
    </citation>
    <scope>NUCLEOTIDE SEQUENCE [LARGE SCALE GENOMIC DNA]</scope>
    <source>
        <strain evidence="5 6">BR3351</strain>
    </source>
</reference>
<proteinExistence type="inferred from homology"/>
<feature type="signal peptide" evidence="3">
    <location>
        <begin position="1"/>
        <end position="18"/>
    </location>
</feature>
<comment type="similarity">
    <text evidence="2">Belongs to the virb1 family.</text>
</comment>
<organism evidence="5 6">
    <name type="scientific">Bradyrhizobium manausense</name>
    <dbReference type="NCBI Taxonomy" id="989370"/>
    <lineage>
        <taxon>Bacteria</taxon>
        <taxon>Pseudomonadati</taxon>
        <taxon>Pseudomonadota</taxon>
        <taxon>Alphaproteobacteria</taxon>
        <taxon>Hyphomicrobiales</taxon>
        <taxon>Nitrobacteraceae</taxon>
        <taxon>Bradyrhizobium</taxon>
    </lineage>
</organism>
<dbReference type="Proteomes" id="UP000051936">
    <property type="component" value="Unassembled WGS sequence"/>
</dbReference>
<dbReference type="InterPro" id="IPR023346">
    <property type="entry name" value="Lysozyme-like_dom_sf"/>
</dbReference>
<protein>
    <recommendedName>
        <fullName evidence="4">Transglycosylase SLT domain-containing protein</fullName>
    </recommendedName>
</protein>
<dbReference type="OrthoDB" id="9801695at2"/>
<comment type="similarity">
    <text evidence="1">Belongs to the transglycosylase Slt family.</text>
</comment>
<dbReference type="STRING" id="989370.AOQ71_02845"/>
<feature type="domain" description="Transglycosylase SLT" evidence="4">
    <location>
        <begin position="38"/>
        <end position="139"/>
    </location>
</feature>
<dbReference type="InterPro" id="IPR008258">
    <property type="entry name" value="Transglycosylase_SLT_dom_1"/>
</dbReference>